<gene>
    <name evidence="2" type="ORF">BT96DRAFT_1001497</name>
</gene>
<protein>
    <recommendedName>
        <fullName evidence="4">Chromatin elongation factor spt5</fullName>
    </recommendedName>
</protein>
<dbReference type="EMBL" id="ML769630">
    <property type="protein sequence ID" value="KAE9391278.1"/>
    <property type="molecule type" value="Genomic_DNA"/>
</dbReference>
<name>A0A6A4H0S8_9AGAR</name>
<feature type="compositionally biased region" description="Pro residues" evidence="1">
    <location>
        <begin position="83"/>
        <end position="92"/>
    </location>
</feature>
<accession>A0A6A4H0S8</accession>
<reference evidence="2" key="1">
    <citation type="journal article" date="2019" name="Environ. Microbiol.">
        <title>Fungal ecological strategies reflected in gene transcription - a case study of two litter decomposers.</title>
        <authorList>
            <person name="Barbi F."/>
            <person name="Kohler A."/>
            <person name="Barry K."/>
            <person name="Baskaran P."/>
            <person name="Daum C."/>
            <person name="Fauchery L."/>
            <person name="Ihrmark K."/>
            <person name="Kuo A."/>
            <person name="LaButti K."/>
            <person name="Lipzen A."/>
            <person name="Morin E."/>
            <person name="Grigoriev I.V."/>
            <person name="Henrissat B."/>
            <person name="Lindahl B."/>
            <person name="Martin F."/>
        </authorList>
    </citation>
    <scope>NUCLEOTIDE SEQUENCE</scope>
    <source>
        <strain evidence="2">JB14</strain>
    </source>
</reference>
<feature type="region of interest" description="Disordered" evidence="1">
    <location>
        <begin position="939"/>
        <end position="977"/>
    </location>
</feature>
<proteinExistence type="predicted"/>
<evidence type="ECO:0000313" key="3">
    <source>
        <dbReference type="Proteomes" id="UP000799118"/>
    </source>
</evidence>
<feature type="compositionally biased region" description="Basic and acidic residues" evidence="1">
    <location>
        <begin position="939"/>
        <end position="965"/>
    </location>
</feature>
<evidence type="ECO:0008006" key="4">
    <source>
        <dbReference type="Google" id="ProtNLM"/>
    </source>
</evidence>
<organism evidence="2 3">
    <name type="scientific">Gymnopus androsaceus JB14</name>
    <dbReference type="NCBI Taxonomy" id="1447944"/>
    <lineage>
        <taxon>Eukaryota</taxon>
        <taxon>Fungi</taxon>
        <taxon>Dikarya</taxon>
        <taxon>Basidiomycota</taxon>
        <taxon>Agaricomycotina</taxon>
        <taxon>Agaricomycetes</taxon>
        <taxon>Agaricomycetidae</taxon>
        <taxon>Agaricales</taxon>
        <taxon>Marasmiineae</taxon>
        <taxon>Omphalotaceae</taxon>
        <taxon>Gymnopus</taxon>
    </lineage>
</organism>
<dbReference type="AlphaFoldDB" id="A0A6A4H0S8"/>
<dbReference type="Proteomes" id="UP000799118">
    <property type="component" value="Unassembled WGS sequence"/>
</dbReference>
<feature type="region of interest" description="Disordered" evidence="1">
    <location>
        <begin position="83"/>
        <end position="111"/>
    </location>
</feature>
<feature type="compositionally biased region" description="Polar residues" evidence="1">
    <location>
        <begin position="101"/>
        <end position="111"/>
    </location>
</feature>
<keyword evidence="3" id="KW-1185">Reference proteome</keyword>
<feature type="region of interest" description="Disordered" evidence="1">
    <location>
        <begin position="1"/>
        <end position="29"/>
    </location>
</feature>
<evidence type="ECO:0000256" key="1">
    <source>
        <dbReference type="SAM" id="MobiDB-lite"/>
    </source>
</evidence>
<evidence type="ECO:0000313" key="2">
    <source>
        <dbReference type="EMBL" id="KAE9391278.1"/>
    </source>
</evidence>
<sequence>MAILTGRRTLSHWRTGERSRQQAESVALRPANYKDPVQAIANRWLQEKAAAVRRRSPSPVPVRSPSGRTPAFAILLVHLSPPSADPATPPSPASATLLPSRTSAPPSAQSEAYLASQTQLHLPPAPDNRVTKGWGILHQFFINKLNPSDAFEALKSLNCDDALDAEWASVWKRIESIGIGEGINDEQEIQALQTLLDTHDPVYDSAISCDDELGGIQLMLEKSWTNSLLAEVDRYAGSHSGHTRQALGGNDHEDYLSHDDDEVRDILDIVDDYTDAQLDWEQKDLLNYFNLTLRQSELWDKYGVYHVRCFVGRETSIIERITKDVAAGVAPRSLRGAFPSFRDGGLYVRATSLSPRNYPLATYLALIEGFIYPREATDGLRVEEKLLAKKKHPVPVFSQRSKIPIPVHKRIVGWNSNAAYKQQVFQPGTWAIPKKGRYAGDVGIIIEDKINVGTVSRKKLKTVREATSSETATDSSFTAGGYSIPKGAESIKRKRALHSRPPKVPIGLTPIPLFAQRNNLKFSIASCFYCEEPQTCEHEGKEYKLNGQSIINGLAVAVVKFSDLTVAKTISDNDFLHFVETQGAQSFAGEFMQSRVPLPTSWSFSSLERVVVSSSFAISGDLTNEVASELRQRKPSEGVIEEIGLSDCIVKFLTDASVDGRLVPIPHLFLLKKMRVGDEIRVLYGSRKSTELGVAPSLVDERVSLVGKYGSVVHVYNEVDRVDIQFSEFPNLIAFHPNSLTNVSLAPKIFLPERPDVVGSVFRVSDPRGTSPLTGEDTDLSTGRAPWIGWTVKITGNLELTDGVAGQEHKGATGRVVSVDRDDTMVSGLAVVVRLDLRNVPDIRVDYDRVRRSVSGRFLHDNGPDKPPIAFHSHYNFKSSYNPRYSLLELRKLIVDGKRLPDLSPEMAELLRKHLVEQEQRERQKEALEAEKQRCQEVEEEAEQKRRGEVEKEQLRRKRKEDEANRQYVSGRSPLSLRRHTPIPEHWITNPLLRRYNPRGVLEVPVYGYEENREVKIKAGPEGKNVFEYVVKAKGPGGKLPPQMLDEWNIPYDVCSYGFTMPHTCNKLLMIARGPEEHVGHLGRRLYVNVANQIVLQFVRLVSLPKNKYGEEIVRDKEPVAVCQADLAVVPEKADEHQLAIAAIKPLQDEAYRAYMAQYD</sequence>